<feature type="transmembrane region" description="Helical" evidence="1">
    <location>
        <begin position="253"/>
        <end position="275"/>
    </location>
</feature>
<dbReference type="AlphaFoldDB" id="A0A133UIL9"/>
<name>A0A133UIL9_9EURY</name>
<feature type="transmembrane region" description="Helical" evidence="1">
    <location>
        <begin position="195"/>
        <end position="217"/>
    </location>
</feature>
<dbReference type="Proteomes" id="UP000070284">
    <property type="component" value="Unassembled WGS sequence"/>
</dbReference>
<dbReference type="PANTHER" id="PTHR39419:SF1">
    <property type="entry name" value="SLL0814 PROTEIN"/>
    <property type="match status" value="1"/>
</dbReference>
<comment type="caution">
    <text evidence="2">The sequence shown here is derived from an EMBL/GenBank/DDBJ whole genome shotgun (WGS) entry which is preliminary data.</text>
</comment>
<keyword evidence="1" id="KW-0472">Membrane</keyword>
<dbReference type="EMBL" id="LHXO01000094">
    <property type="protein sequence ID" value="KXA93936.1"/>
    <property type="molecule type" value="Genomic_DNA"/>
</dbReference>
<dbReference type="PANTHER" id="PTHR39419">
    <property type="entry name" value="SLL0814 PROTEIN"/>
    <property type="match status" value="1"/>
</dbReference>
<gene>
    <name evidence="2" type="ORF">AKJ65_05795</name>
</gene>
<protein>
    <recommendedName>
        <fullName evidence="4">Carotenoid biosynthesis protein</fullName>
    </recommendedName>
</protein>
<keyword evidence="1" id="KW-1133">Transmembrane helix</keyword>
<dbReference type="PATRIC" id="fig|1698264.3.peg.2080"/>
<dbReference type="InterPro" id="IPR007354">
    <property type="entry name" value="CruF-like"/>
</dbReference>
<sequence length="312" mass="35232">MRKKNPPPLSSLVLTIYLLEKVTKKTKKGDFMVDPVYPIFTSAMFLSSFLCLKHATGNTDDLAFYLTSIVYGLILEKMTILAFHKYSYPAENYLVTFFGIPLAIGLGWSAVIYSCFTIGKELGFSEKSLPFFTGLFVLHIDLSMDAIAIRVSFWQWSPPGAWFGVQLGNFFGWYSVALLFSGSFLFLRKRIENRVFLGISTIFASVAMLIPLLKIWLVTTESLLSKVIFLFIVLGISFIILTRKKTKLKEPALERIVPLLIFHLFFLTVLLSYGFNQEKPLLLPLSLGMLLIGILIHSLPRISSKVQVLKSS</sequence>
<evidence type="ECO:0000313" key="2">
    <source>
        <dbReference type="EMBL" id="KXA93936.1"/>
    </source>
</evidence>
<proteinExistence type="predicted"/>
<evidence type="ECO:0000313" key="3">
    <source>
        <dbReference type="Proteomes" id="UP000070284"/>
    </source>
</evidence>
<reference evidence="2 3" key="1">
    <citation type="journal article" date="2016" name="Sci. Rep.">
        <title>Metabolic traits of an uncultured archaeal lineage -MSBL1- from brine pools of the Red Sea.</title>
        <authorList>
            <person name="Mwirichia R."/>
            <person name="Alam I."/>
            <person name="Rashid M."/>
            <person name="Vinu M."/>
            <person name="Ba-Alawi W."/>
            <person name="Anthony Kamau A."/>
            <person name="Kamanda Ngugi D."/>
            <person name="Goker M."/>
            <person name="Klenk H.P."/>
            <person name="Bajic V."/>
            <person name="Stingl U."/>
        </authorList>
    </citation>
    <scope>NUCLEOTIDE SEQUENCE [LARGE SCALE GENOMIC DNA]</scope>
    <source>
        <strain evidence="2">SCGC-AAA259E19</strain>
    </source>
</reference>
<evidence type="ECO:0008006" key="4">
    <source>
        <dbReference type="Google" id="ProtNLM"/>
    </source>
</evidence>
<feature type="transmembrane region" description="Helical" evidence="1">
    <location>
        <begin position="95"/>
        <end position="116"/>
    </location>
</feature>
<feature type="transmembrane region" description="Helical" evidence="1">
    <location>
        <begin position="34"/>
        <end position="52"/>
    </location>
</feature>
<keyword evidence="1" id="KW-0812">Transmembrane</keyword>
<feature type="transmembrane region" description="Helical" evidence="1">
    <location>
        <begin position="64"/>
        <end position="83"/>
    </location>
</feature>
<accession>A0A133UIL9</accession>
<feature type="transmembrane region" description="Helical" evidence="1">
    <location>
        <begin position="281"/>
        <end position="300"/>
    </location>
</feature>
<feature type="transmembrane region" description="Helical" evidence="1">
    <location>
        <begin position="171"/>
        <end position="188"/>
    </location>
</feature>
<evidence type="ECO:0000256" key="1">
    <source>
        <dbReference type="SAM" id="Phobius"/>
    </source>
</evidence>
<feature type="transmembrane region" description="Helical" evidence="1">
    <location>
        <begin position="128"/>
        <end position="151"/>
    </location>
</feature>
<dbReference type="Pfam" id="PF04240">
    <property type="entry name" value="Caroten_synth"/>
    <property type="match status" value="1"/>
</dbReference>
<organism evidence="2 3">
    <name type="scientific">candidate division MSBL1 archaeon SCGC-AAA259E19</name>
    <dbReference type="NCBI Taxonomy" id="1698264"/>
    <lineage>
        <taxon>Archaea</taxon>
        <taxon>Methanobacteriati</taxon>
        <taxon>Methanobacteriota</taxon>
        <taxon>candidate division MSBL1</taxon>
    </lineage>
</organism>
<keyword evidence="3" id="KW-1185">Reference proteome</keyword>
<feature type="transmembrane region" description="Helical" evidence="1">
    <location>
        <begin position="223"/>
        <end position="241"/>
    </location>
</feature>